<proteinExistence type="predicted"/>
<dbReference type="AlphaFoldDB" id="A0A7C0Y4F6"/>
<name>A0A7C0Y4F6_DESA2</name>
<dbReference type="Proteomes" id="UP000886289">
    <property type="component" value="Unassembled WGS sequence"/>
</dbReference>
<sequence>MGLEVRYKWRREDVQIVLHPDELPKKWYNILPDLPEPLPRPKDPETGPSRVEPLPKMMVNKCLEQEFSEQRI</sequence>
<dbReference type="EMBL" id="DRBS01000071">
    <property type="protein sequence ID" value="HDD43588.1"/>
    <property type="molecule type" value="Genomic_DNA"/>
</dbReference>
<reference evidence="2" key="1">
    <citation type="journal article" date="2020" name="mSystems">
        <title>Genome- and Community-Level Interaction Insights into Carbon Utilization and Element Cycling Functions of Hydrothermarchaeota in Hydrothermal Sediment.</title>
        <authorList>
            <person name="Zhou Z."/>
            <person name="Liu Y."/>
            <person name="Xu W."/>
            <person name="Pan J."/>
            <person name="Luo Z.H."/>
            <person name="Li M."/>
        </authorList>
    </citation>
    <scope>NUCLEOTIDE SEQUENCE [LARGE SCALE GENOMIC DNA]</scope>
    <source>
        <strain evidence="2">HyVt-233</strain>
    </source>
</reference>
<organism evidence="2">
    <name type="scientific">Desulfofervidus auxilii</name>
    <dbReference type="NCBI Taxonomy" id="1621989"/>
    <lineage>
        <taxon>Bacteria</taxon>
        <taxon>Pseudomonadati</taxon>
        <taxon>Thermodesulfobacteriota</taxon>
        <taxon>Candidatus Desulfofervidia</taxon>
        <taxon>Candidatus Desulfofervidales</taxon>
        <taxon>Candidatus Desulfofervidaceae</taxon>
        <taxon>Candidatus Desulfofervidus</taxon>
    </lineage>
</organism>
<gene>
    <name evidence="2" type="ORF">ENG63_01825</name>
</gene>
<dbReference type="InterPro" id="IPR036052">
    <property type="entry name" value="TrpB-like_PALP_sf"/>
</dbReference>
<comment type="caution">
    <text evidence="2">The sequence shown here is derived from an EMBL/GenBank/DDBJ whole genome shotgun (WGS) entry which is preliminary data.</text>
</comment>
<evidence type="ECO:0000313" key="2">
    <source>
        <dbReference type="EMBL" id="HDD43588.1"/>
    </source>
</evidence>
<accession>A0A7C0Y4F6</accession>
<protein>
    <submittedName>
        <fullName evidence="2">Uncharacterized protein</fullName>
    </submittedName>
</protein>
<evidence type="ECO:0000256" key="1">
    <source>
        <dbReference type="SAM" id="MobiDB-lite"/>
    </source>
</evidence>
<feature type="region of interest" description="Disordered" evidence="1">
    <location>
        <begin position="34"/>
        <end position="54"/>
    </location>
</feature>
<dbReference type="Gene3D" id="3.40.50.1100">
    <property type="match status" value="1"/>
</dbReference>